<dbReference type="OrthoDB" id="4951845at2759"/>
<comment type="caution">
    <text evidence="2">The sequence shown here is derived from an EMBL/GenBank/DDBJ whole genome shotgun (WGS) entry which is preliminary data.</text>
</comment>
<accession>A0A5B6VWB6</accession>
<protein>
    <submittedName>
        <fullName evidence="2">Glutathione S-transferase U17-like</fullName>
    </submittedName>
</protein>
<feature type="signal peptide" evidence="1">
    <location>
        <begin position="1"/>
        <end position="32"/>
    </location>
</feature>
<organism evidence="2 3">
    <name type="scientific">Gossypium australe</name>
    <dbReference type="NCBI Taxonomy" id="47621"/>
    <lineage>
        <taxon>Eukaryota</taxon>
        <taxon>Viridiplantae</taxon>
        <taxon>Streptophyta</taxon>
        <taxon>Embryophyta</taxon>
        <taxon>Tracheophyta</taxon>
        <taxon>Spermatophyta</taxon>
        <taxon>Magnoliopsida</taxon>
        <taxon>eudicotyledons</taxon>
        <taxon>Gunneridae</taxon>
        <taxon>Pentapetalae</taxon>
        <taxon>rosids</taxon>
        <taxon>malvids</taxon>
        <taxon>Malvales</taxon>
        <taxon>Malvaceae</taxon>
        <taxon>Malvoideae</taxon>
        <taxon>Gossypium</taxon>
    </lineage>
</organism>
<evidence type="ECO:0000313" key="3">
    <source>
        <dbReference type="Proteomes" id="UP000325315"/>
    </source>
</evidence>
<gene>
    <name evidence="2" type="ORF">EPI10_023872</name>
</gene>
<feature type="chain" id="PRO_5022788135" evidence="1">
    <location>
        <begin position="33"/>
        <end position="82"/>
    </location>
</feature>
<dbReference type="AlphaFoldDB" id="A0A5B6VWB6"/>
<proteinExistence type="predicted"/>
<dbReference type="EMBL" id="SMMG02000005">
    <property type="protein sequence ID" value="KAA3473500.1"/>
    <property type="molecule type" value="Genomic_DNA"/>
</dbReference>
<dbReference type="PROSITE" id="PS51257">
    <property type="entry name" value="PROKAR_LIPOPROTEIN"/>
    <property type="match status" value="1"/>
</dbReference>
<evidence type="ECO:0000256" key="1">
    <source>
        <dbReference type="SAM" id="SignalP"/>
    </source>
</evidence>
<keyword evidence="2" id="KW-0808">Transferase</keyword>
<reference evidence="3" key="1">
    <citation type="journal article" date="2019" name="Plant Biotechnol. J.">
        <title>Genome sequencing of the Australian wild diploid species Gossypium australe highlights disease resistance and delayed gland morphogenesis.</title>
        <authorList>
            <person name="Cai Y."/>
            <person name="Cai X."/>
            <person name="Wang Q."/>
            <person name="Wang P."/>
            <person name="Zhang Y."/>
            <person name="Cai C."/>
            <person name="Xu Y."/>
            <person name="Wang K."/>
            <person name="Zhou Z."/>
            <person name="Wang C."/>
            <person name="Geng S."/>
            <person name="Li B."/>
            <person name="Dong Q."/>
            <person name="Hou Y."/>
            <person name="Wang H."/>
            <person name="Ai P."/>
            <person name="Liu Z."/>
            <person name="Yi F."/>
            <person name="Sun M."/>
            <person name="An G."/>
            <person name="Cheng J."/>
            <person name="Zhang Y."/>
            <person name="Shi Q."/>
            <person name="Xie Y."/>
            <person name="Shi X."/>
            <person name="Chang Y."/>
            <person name="Huang F."/>
            <person name="Chen Y."/>
            <person name="Hong S."/>
            <person name="Mi L."/>
            <person name="Sun Q."/>
            <person name="Zhang L."/>
            <person name="Zhou B."/>
            <person name="Peng R."/>
            <person name="Zhang X."/>
            <person name="Liu F."/>
        </authorList>
    </citation>
    <scope>NUCLEOTIDE SEQUENCE [LARGE SCALE GENOMIC DNA]</scope>
    <source>
        <strain evidence="3">cv. PA1801</strain>
    </source>
</reference>
<keyword evidence="3" id="KW-1185">Reference proteome</keyword>
<dbReference type="GO" id="GO:0016740">
    <property type="term" value="F:transferase activity"/>
    <property type="evidence" value="ECO:0007669"/>
    <property type="project" value="UniProtKB-KW"/>
</dbReference>
<evidence type="ECO:0000313" key="2">
    <source>
        <dbReference type="EMBL" id="KAA3473500.1"/>
    </source>
</evidence>
<sequence>MELAGKPSTTLSGVVLSAQLTLLACKSGRVAGNQIISGECGTPSLGISIVRYDEKMSRVVQISPLRLYTRFLERKSPWQHIV</sequence>
<dbReference type="Proteomes" id="UP000325315">
    <property type="component" value="Unassembled WGS sequence"/>
</dbReference>
<keyword evidence="1" id="KW-0732">Signal</keyword>
<name>A0A5B6VWB6_9ROSI</name>